<dbReference type="InterPro" id="IPR006311">
    <property type="entry name" value="TAT_signal"/>
</dbReference>
<sequence>MKLTARTLSNQALQSNALTRREFIKKSGVITGGTVAASALPTMFVSQSTQANSITKKPK</sequence>
<gene>
    <name evidence="2" type="ORF">BAZSYMB_V2SCAFFOLD00045_4</name>
</gene>
<organism evidence="2 3">
    <name type="scientific">Bathymodiolus azoricus thioautotrophic gill symbiont</name>
    <dbReference type="NCBI Taxonomy" id="235205"/>
    <lineage>
        <taxon>Bacteria</taxon>
        <taxon>Pseudomonadati</taxon>
        <taxon>Pseudomonadota</taxon>
        <taxon>Gammaproteobacteria</taxon>
        <taxon>sulfur-oxidizing symbionts</taxon>
    </lineage>
</organism>
<keyword evidence="1" id="KW-0732">Signal</keyword>
<evidence type="ECO:0000313" key="2">
    <source>
        <dbReference type="EMBL" id="SEH54977.1"/>
    </source>
</evidence>
<evidence type="ECO:0000256" key="1">
    <source>
        <dbReference type="ARBA" id="ARBA00022729"/>
    </source>
</evidence>
<proteinExistence type="predicted"/>
<protein>
    <recommendedName>
        <fullName evidence="4">Twin-arginine translocation signal domain-containing protein</fullName>
    </recommendedName>
</protein>
<dbReference type="AlphaFoldDB" id="A0A1H6J419"/>
<evidence type="ECO:0000313" key="3">
    <source>
        <dbReference type="Proteomes" id="UP000198559"/>
    </source>
</evidence>
<evidence type="ECO:0008006" key="4">
    <source>
        <dbReference type="Google" id="ProtNLM"/>
    </source>
</evidence>
<dbReference type="InterPro" id="IPR019546">
    <property type="entry name" value="TAT_signal_bac_arc"/>
</dbReference>
<name>A0A1H6J419_9GAMM</name>
<dbReference type="Proteomes" id="UP000198559">
    <property type="component" value="Unassembled WGS sequence"/>
</dbReference>
<accession>A0A1H6J419</accession>
<dbReference type="NCBIfam" id="TIGR01409">
    <property type="entry name" value="TAT_signal_seq"/>
    <property type="match status" value="1"/>
</dbReference>
<reference evidence="3" key="1">
    <citation type="submission" date="2016-06" db="EMBL/GenBank/DDBJ databases">
        <authorList>
            <person name="Petersen J."/>
            <person name="Sayavedra L."/>
        </authorList>
    </citation>
    <scope>NUCLEOTIDE SEQUENCE [LARGE SCALE GENOMIC DNA]</scope>
    <source>
        <strain evidence="3">BazSymB</strain>
    </source>
</reference>
<dbReference type="STRING" id="235205.BAZSYMB_V2SCAFFOLD00045_4"/>
<dbReference type="EMBL" id="CVUD02000002">
    <property type="protein sequence ID" value="SEH54977.1"/>
    <property type="molecule type" value="Genomic_DNA"/>
</dbReference>
<dbReference type="PROSITE" id="PS51318">
    <property type="entry name" value="TAT"/>
    <property type="match status" value="1"/>
</dbReference>